<evidence type="ECO:0000313" key="1">
    <source>
        <dbReference type="EMBL" id="KAF2621986.1"/>
    </source>
</evidence>
<organism evidence="1 2">
    <name type="scientific">Macroventuria anomochaeta</name>
    <dbReference type="NCBI Taxonomy" id="301207"/>
    <lineage>
        <taxon>Eukaryota</taxon>
        <taxon>Fungi</taxon>
        <taxon>Dikarya</taxon>
        <taxon>Ascomycota</taxon>
        <taxon>Pezizomycotina</taxon>
        <taxon>Dothideomycetes</taxon>
        <taxon>Pleosporomycetidae</taxon>
        <taxon>Pleosporales</taxon>
        <taxon>Pleosporineae</taxon>
        <taxon>Didymellaceae</taxon>
        <taxon>Macroventuria</taxon>
    </lineage>
</organism>
<evidence type="ECO:0000313" key="2">
    <source>
        <dbReference type="Proteomes" id="UP000799754"/>
    </source>
</evidence>
<name>A0ACB6RJB0_9PLEO</name>
<accession>A0ACB6RJB0</accession>
<gene>
    <name evidence="1" type="ORF">BU25DRAFT_219912</name>
</gene>
<keyword evidence="2" id="KW-1185">Reference proteome</keyword>
<comment type="caution">
    <text evidence="1">The sequence shown here is derived from an EMBL/GenBank/DDBJ whole genome shotgun (WGS) entry which is preliminary data.</text>
</comment>
<protein>
    <submittedName>
        <fullName evidence="1">Uncharacterized protein</fullName>
    </submittedName>
</protein>
<dbReference type="Proteomes" id="UP000799754">
    <property type="component" value="Unassembled WGS sequence"/>
</dbReference>
<sequence>MQLGPVKTVGEVARFGFVPSSLAREKAEMGILQSWYNIALRANVSDEEYLDTISVTPRSAISTEGTIPSSMSLPQLRYPSDNPDLSWRRWYHSPRPRRVSSIIRYHLLFICGTDFISLGPEDMQEGDTATILLGSPVPYILRPVANRLFDQRFDLVGECYVYSVIHGEPSHYVREEVEKVGGILSEFSEELYAKGRI</sequence>
<proteinExistence type="predicted"/>
<dbReference type="EMBL" id="MU006749">
    <property type="protein sequence ID" value="KAF2621986.1"/>
    <property type="molecule type" value="Genomic_DNA"/>
</dbReference>
<reference evidence="1" key="1">
    <citation type="journal article" date="2020" name="Stud. Mycol.">
        <title>101 Dothideomycetes genomes: a test case for predicting lifestyles and emergence of pathogens.</title>
        <authorList>
            <person name="Haridas S."/>
            <person name="Albert R."/>
            <person name="Binder M."/>
            <person name="Bloem J."/>
            <person name="Labutti K."/>
            <person name="Salamov A."/>
            <person name="Andreopoulos B."/>
            <person name="Baker S."/>
            <person name="Barry K."/>
            <person name="Bills G."/>
            <person name="Bluhm B."/>
            <person name="Cannon C."/>
            <person name="Castanera R."/>
            <person name="Culley D."/>
            <person name="Daum C."/>
            <person name="Ezra D."/>
            <person name="Gonzalez J."/>
            <person name="Henrissat B."/>
            <person name="Kuo A."/>
            <person name="Liang C."/>
            <person name="Lipzen A."/>
            <person name="Lutzoni F."/>
            <person name="Magnuson J."/>
            <person name="Mondo S."/>
            <person name="Nolan M."/>
            <person name="Ohm R."/>
            <person name="Pangilinan J."/>
            <person name="Park H.-J."/>
            <person name="Ramirez L."/>
            <person name="Alfaro M."/>
            <person name="Sun H."/>
            <person name="Tritt A."/>
            <person name="Yoshinaga Y."/>
            <person name="Zwiers L.-H."/>
            <person name="Turgeon B."/>
            <person name="Goodwin S."/>
            <person name="Spatafora J."/>
            <person name="Crous P."/>
            <person name="Grigoriev I."/>
        </authorList>
    </citation>
    <scope>NUCLEOTIDE SEQUENCE</scope>
    <source>
        <strain evidence="1">CBS 525.71</strain>
    </source>
</reference>